<dbReference type="InterPro" id="IPR046848">
    <property type="entry name" value="E_motif"/>
</dbReference>
<dbReference type="Pfam" id="PF01535">
    <property type="entry name" value="PPR"/>
    <property type="match status" value="1"/>
</dbReference>
<dbReference type="InterPro" id="IPR002885">
    <property type="entry name" value="PPR_rpt"/>
</dbReference>
<protein>
    <recommendedName>
        <fullName evidence="5">Chlororespiratory reduction 21</fullName>
    </recommendedName>
</protein>
<dbReference type="PROSITE" id="PS51375">
    <property type="entry name" value="PPR"/>
    <property type="match status" value="4"/>
</dbReference>
<organism evidence="3 4">
    <name type="scientific">Kalanchoe fedtschenkoi</name>
    <name type="common">Lavender scallops</name>
    <name type="synonym">South American air plant</name>
    <dbReference type="NCBI Taxonomy" id="63787"/>
    <lineage>
        <taxon>Eukaryota</taxon>
        <taxon>Viridiplantae</taxon>
        <taxon>Streptophyta</taxon>
        <taxon>Embryophyta</taxon>
        <taxon>Tracheophyta</taxon>
        <taxon>Spermatophyta</taxon>
        <taxon>Magnoliopsida</taxon>
        <taxon>eudicotyledons</taxon>
        <taxon>Gunneridae</taxon>
        <taxon>Pentapetalae</taxon>
        <taxon>Saxifragales</taxon>
        <taxon>Crassulaceae</taxon>
        <taxon>Kalanchoe</taxon>
    </lineage>
</organism>
<dbReference type="InterPro" id="IPR046960">
    <property type="entry name" value="PPR_At4g14850-like_plant"/>
</dbReference>
<accession>A0A7N0U7Y4</accession>
<feature type="repeat" description="PPR" evidence="2">
    <location>
        <begin position="191"/>
        <end position="228"/>
    </location>
</feature>
<dbReference type="FunFam" id="1.25.40.10:FF:000031">
    <property type="entry name" value="Pentatricopeptide repeat-containing protein mitochondrial"/>
    <property type="match status" value="1"/>
</dbReference>
<dbReference type="Gene3D" id="1.25.40.10">
    <property type="entry name" value="Tetratricopeptide repeat domain"/>
    <property type="match status" value="4"/>
</dbReference>
<feature type="repeat" description="PPR" evidence="2">
    <location>
        <begin position="295"/>
        <end position="329"/>
    </location>
</feature>
<evidence type="ECO:0000256" key="2">
    <source>
        <dbReference type="PROSITE-ProRule" id="PRU00708"/>
    </source>
</evidence>
<name>A0A7N0U7Y4_KALFE</name>
<dbReference type="GO" id="GO:0009451">
    <property type="term" value="P:RNA modification"/>
    <property type="evidence" value="ECO:0007669"/>
    <property type="project" value="InterPro"/>
</dbReference>
<proteinExistence type="predicted"/>
<dbReference type="PANTHER" id="PTHR47926">
    <property type="entry name" value="PENTATRICOPEPTIDE REPEAT-CONTAINING PROTEIN"/>
    <property type="match status" value="1"/>
</dbReference>
<dbReference type="Pfam" id="PF20431">
    <property type="entry name" value="E_motif"/>
    <property type="match status" value="1"/>
</dbReference>
<dbReference type="PANTHER" id="PTHR47926:SF347">
    <property type="entry name" value="PENTATRICOPEPTIDE REPEAT-CONTAINING PROTEIN"/>
    <property type="match status" value="1"/>
</dbReference>
<dbReference type="NCBIfam" id="TIGR00756">
    <property type="entry name" value="PPR"/>
    <property type="match status" value="3"/>
</dbReference>
<dbReference type="InterPro" id="IPR011990">
    <property type="entry name" value="TPR-like_helical_dom_sf"/>
</dbReference>
<keyword evidence="1" id="KW-0677">Repeat</keyword>
<feature type="repeat" description="PPR" evidence="2">
    <location>
        <begin position="90"/>
        <end position="124"/>
    </location>
</feature>
<sequence length="622" mass="69359">MSFIPATKLLLRYSATATATYVEPSTALIHCLELAIERQSLKLTQQSHAQIMCWKLHQNPFIVTKLIISYATCQNPGQGKVVFGSVREKNVYLWNTLINGYVRNGEHEYAFQLFSEMCEGIVCPDDFTFSTLCKVSGEVGDIGVGKYVHGKCFRTGIALDVVVANSAMSMYLKCGSFCDSLKVFDEMPVRNLSSWNVVVNGYALSGELETIATVSRLFRLMDMDGVRPNVYTLSSLLPICGKSGYGRVIHSYIVRSEDLSSSSDVHLGCSLVDMYSRCGEVWVARQVFDRMESRNVFAWTAMINGYVSNGHIDEAVILFREMQIRDGIPPNKVSLVSILPACSSLAGLIGGKQIHGYSMRRMLNSATSFANALIDMYFRCGSICYAQRVFENENFLKDSISWSSVISGFGMHGRGRDAMYTFYKMLGYGIRPDMITLIGVLSACSRSGLVKEGIDVYHTAINEYGMKPSLEACACMVDMLGRAGQLKDALDFVQHMSIKPGPSVWGALINACIAYGDSETLELAYGVLIHLEPENPSNYVSLSNVCALSRKWDVVAKVRTMMKVKGLRKTPGLSWIDVNNQTHHFYVADKQHYCSELIYELLDHLSSMMKRVHIDFDLMNFT</sequence>
<dbReference type="GO" id="GO:0003723">
    <property type="term" value="F:RNA binding"/>
    <property type="evidence" value="ECO:0007669"/>
    <property type="project" value="InterPro"/>
</dbReference>
<dbReference type="Gramene" id="Kaladp0055s0547.1.v1.1">
    <property type="protein sequence ID" value="Kaladp0055s0547.1.v1.1.CDS.1"/>
    <property type="gene ID" value="Kaladp0055s0547.v1.1"/>
</dbReference>
<dbReference type="Proteomes" id="UP000594263">
    <property type="component" value="Unplaced"/>
</dbReference>
<dbReference type="FunFam" id="1.25.40.10:FF:000996">
    <property type="entry name" value="Small kernel1"/>
    <property type="match status" value="1"/>
</dbReference>
<evidence type="ECO:0000313" key="4">
    <source>
        <dbReference type="Proteomes" id="UP000594263"/>
    </source>
</evidence>
<reference evidence="3" key="1">
    <citation type="submission" date="2021-01" db="UniProtKB">
        <authorList>
            <consortium name="EnsemblPlants"/>
        </authorList>
    </citation>
    <scope>IDENTIFICATION</scope>
</reference>
<evidence type="ECO:0000256" key="1">
    <source>
        <dbReference type="ARBA" id="ARBA00022737"/>
    </source>
</evidence>
<dbReference type="AlphaFoldDB" id="A0A7N0U7Y4"/>
<evidence type="ECO:0000313" key="3">
    <source>
        <dbReference type="EnsemblPlants" id="Kaladp0055s0547.1.v1.1.CDS.1"/>
    </source>
</evidence>
<keyword evidence="4" id="KW-1185">Reference proteome</keyword>
<dbReference type="EnsemblPlants" id="Kaladp0055s0547.1.v1.1">
    <property type="protein sequence ID" value="Kaladp0055s0547.1.v1.1.CDS.1"/>
    <property type="gene ID" value="Kaladp0055s0547.v1.1"/>
</dbReference>
<feature type="repeat" description="PPR" evidence="2">
    <location>
        <begin position="398"/>
        <end position="432"/>
    </location>
</feature>
<dbReference type="Pfam" id="PF13041">
    <property type="entry name" value="PPR_2"/>
    <property type="match status" value="2"/>
</dbReference>
<evidence type="ECO:0008006" key="5">
    <source>
        <dbReference type="Google" id="ProtNLM"/>
    </source>
</evidence>